<dbReference type="AlphaFoldDB" id="W4KB22"/>
<dbReference type="GeneID" id="20676042"/>
<feature type="compositionally biased region" description="Basic and acidic residues" evidence="1">
    <location>
        <begin position="111"/>
        <end position="138"/>
    </location>
</feature>
<dbReference type="InParanoid" id="W4KB22"/>
<feature type="compositionally biased region" description="Low complexity" evidence="1">
    <location>
        <begin position="97"/>
        <end position="109"/>
    </location>
</feature>
<dbReference type="RefSeq" id="XP_009544920.1">
    <property type="nucleotide sequence ID" value="XM_009546625.1"/>
</dbReference>
<gene>
    <name evidence="2" type="ORF">HETIRDRAFT_450396</name>
</gene>
<evidence type="ECO:0000313" key="2">
    <source>
        <dbReference type="EMBL" id="ETW82565.1"/>
    </source>
</evidence>
<reference evidence="2 3" key="1">
    <citation type="journal article" date="2012" name="New Phytol.">
        <title>Insight into trade-off between wood decay and parasitism from the genome of a fungal forest pathogen.</title>
        <authorList>
            <person name="Olson A."/>
            <person name="Aerts A."/>
            <person name="Asiegbu F."/>
            <person name="Belbahri L."/>
            <person name="Bouzid O."/>
            <person name="Broberg A."/>
            <person name="Canback B."/>
            <person name="Coutinho P.M."/>
            <person name="Cullen D."/>
            <person name="Dalman K."/>
            <person name="Deflorio G."/>
            <person name="van Diepen L.T."/>
            <person name="Dunand C."/>
            <person name="Duplessis S."/>
            <person name="Durling M."/>
            <person name="Gonthier P."/>
            <person name="Grimwood J."/>
            <person name="Fossdal C.G."/>
            <person name="Hansson D."/>
            <person name="Henrissat B."/>
            <person name="Hietala A."/>
            <person name="Himmelstrand K."/>
            <person name="Hoffmeister D."/>
            <person name="Hogberg N."/>
            <person name="James T.Y."/>
            <person name="Karlsson M."/>
            <person name="Kohler A."/>
            <person name="Kues U."/>
            <person name="Lee Y.H."/>
            <person name="Lin Y.C."/>
            <person name="Lind M."/>
            <person name="Lindquist E."/>
            <person name="Lombard V."/>
            <person name="Lucas S."/>
            <person name="Lunden K."/>
            <person name="Morin E."/>
            <person name="Murat C."/>
            <person name="Park J."/>
            <person name="Raffaello T."/>
            <person name="Rouze P."/>
            <person name="Salamov A."/>
            <person name="Schmutz J."/>
            <person name="Solheim H."/>
            <person name="Stahlberg J."/>
            <person name="Velez H."/>
            <person name="de Vries R.P."/>
            <person name="Wiebenga A."/>
            <person name="Woodward S."/>
            <person name="Yakovlev I."/>
            <person name="Garbelotto M."/>
            <person name="Martin F."/>
            <person name="Grigoriev I.V."/>
            <person name="Stenlid J."/>
        </authorList>
    </citation>
    <scope>NUCLEOTIDE SEQUENCE [LARGE SCALE GENOMIC DNA]</scope>
    <source>
        <strain evidence="2 3">TC 32-1</strain>
    </source>
</reference>
<organism evidence="2 3">
    <name type="scientific">Heterobasidion irregulare (strain TC 32-1)</name>
    <dbReference type="NCBI Taxonomy" id="747525"/>
    <lineage>
        <taxon>Eukaryota</taxon>
        <taxon>Fungi</taxon>
        <taxon>Dikarya</taxon>
        <taxon>Basidiomycota</taxon>
        <taxon>Agaricomycotina</taxon>
        <taxon>Agaricomycetes</taxon>
        <taxon>Russulales</taxon>
        <taxon>Bondarzewiaceae</taxon>
        <taxon>Heterobasidion</taxon>
        <taxon>Heterobasidion annosum species complex</taxon>
    </lineage>
</organism>
<feature type="compositionally biased region" description="Polar residues" evidence="1">
    <location>
        <begin position="52"/>
        <end position="65"/>
    </location>
</feature>
<evidence type="ECO:0000256" key="1">
    <source>
        <dbReference type="SAM" id="MobiDB-lite"/>
    </source>
</evidence>
<dbReference type="HOGENOM" id="CLU_140478_0_0_1"/>
<keyword evidence="3" id="KW-1185">Reference proteome</keyword>
<dbReference type="KEGG" id="hir:HETIRDRAFT_450396"/>
<dbReference type="Proteomes" id="UP000030671">
    <property type="component" value="Unassembled WGS sequence"/>
</dbReference>
<dbReference type="eggNOG" id="ENOG502SZK7">
    <property type="taxonomic scope" value="Eukaryota"/>
</dbReference>
<evidence type="ECO:0000313" key="3">
    <source>
        <dbReference type="Proteomes" id="UP000030671"/>
    </source>
</evidence>
<name>W4KB22_HETIT</name>
<protein>
    <submittedName>
        <fullName evidence="2">Uncharacterized protein</fullName>
    </submittedName>
</protein>
<feature type="compositionally biased region" description="Polar residues" evidence="1">
    <location>
        <begin position="16"/>
        <end position="26"/>
    </location>
</feature>
<dbReference type="EMBL" id="KI925457">
    <property type="protein sequence ID" value="ETW82565.1"/>
    <property type="molecule type" value="Genomic_DNA"/>
</dbReference>
<feature type="region of interest" description="Disordered" evidence="1">
    <location>
        <begin position="1"/>
        <end position="138"/>
    </location>
</feature>
<proteinExistence type="predicted"/>
<accession>W4KB22</accession>
<sequence>MSDEYGASSGYGGSLVNKSAGDSLTTEGEHRAVGEDYGGDYAMGNYPPAGDSTASGGYGSRQSPWDASRHSGAHTPARTGSGAGTPGAGERGLIDQSTSGGSLGDTLGDARQGRDEGAQEAAGRERAYGESWEGREEAREALAARYRGGTEGAR</sequence>
<dbReference type="OrthoDB" id="3250036at2759"/>
<feature type="compositionally biased region" description="Gly residues" evidence="1">
    <location>
        <begin position="81"/>
        <end position="90"/>
    </location>
</feature>